<dbReference type="PANTHER" id="PTHR46060">
    <property type="entry name" value="MARINER MOS1 TRANSPOSASE-LIKE PROTEIN"/>
    <property type="match status" value="1"/>
</dbReference>
<proteinExistence type="predicted"/>
<dbReference type="EMBL" id="BGZK01000021">
    <property type="protein sequence ID" value="GBP06149.1"/>
    <property type="molecule type" value="Genomic_DNA"/>
</dbReference>
<dbReference type="OrthoDB" id="616263at2759"/>
<dbReference type="Proteomes" id="UP000299102">
    <property type="component" value="Unassembled WGS sequence"/>
</dbReference>
<dbReference type="Gene3D" id="3.30.420.10">
    <property type="entry name" value="Ribonuclease H-like superfamily/Ribonuclease H"/>
    <property type="match status" value="1"/>
</dbReference>
<comment type="caution">
    <text evidence="1">The sequence shown here is derived from an EMBL/GenBank/DDBJ whole genome shotgun (WGS) entry which is preliminary data.</text>
</comment>
<dbReference type="GO" id="GO:0008168">
    <property type="term" value="F:methyltransferase activity"/>
    <property type="evidence" value="ECO:0007669"/>
    <property type="project" value="UniProtKB-KW"/>
</dbReference>
<organism evidence="1 2">
    <name type="scientific">Eumeta variegata</name>
    <name type="common">Bagworm moth</name>
    <name type="synonym">Eumeta japonica</name>
    <dbReference type="NCBI Taxonomy" id="151549"/>
    <lineage>
        <taxon>Eukaryota</taxon>
        <taxon>Metazoa</taxon>
        <taxon>Ecdysozoa</taxon>
        <taxon>Arthropoda</taxon>
        <taxon>Hexapoda</taxon>
        <taxon>Insecta</taxon>
        <taxon>Pterygota</taxon>
        <taxon>Neoptera</taxon>
        <taxon>Endopterygota</taxon>
        <taxon>Lepidoptera</taxon>
        <taxon>Glossata</taxon>
        <taxon>Ditrysia</taxon>
        <taxon>Tineoidea</taxon>
        <taxon>Psychidae</taxon>
        <taxon>Oiketicinae</taxon>
        <taxon>Eumeta</taxon>
    </lineage>
</organism>
<sequence length="116" mass="13265">MSFYRWAKHQFGSLLTTANETQTRNREKTAKFDKQKGVVFHHDNVRPRTSLATQQILEEFGWEVLMHPPHRRDLVPSATNESPSVARCPGLTLLGLPSRRDRLTKPESANRILCGV</sequence>
<dbReference type="InterPro" id="IPR052709">
    <property type="entry name" value="Transposase-MT_Hybrid"/>
</dbReference>
<keyword evidence="1" id="KW-0808">Transferase</keyword>
<accession>A0A4C1SVC7</accession>
<dbReference type="InterPro" id="IPR036397">
    <property type="entry name" value="RNaseH_sf"/>
</dbReference>
<evidence type="ECO:0000313" key="2">
    <source>
        <dbReference type="Proteomes" id="UP000299102"/>
    </source>
</evidence>
<protein>
    <submittedName>
        <fullName evidence="1">Histone-lysine N-methyltransferase SETMAR</fullName>
    </submittedName>
</protein>
<dbReference type="GO" id="GO:0032259">
    <property type="term" value="P:methylation"/>
    <property type="evidence" value="ECO:0007669"/>
    <property type="project" value="UniProtKB-KW"/>
</dbReference>
<dbReference type="AlphaFoldDB" id="A0A4C1SVC7"/>
<dbReference type="PANTHER" id="PTHR46060:SF1">
    <property type="entry name" value="MARINER MOS1 TRANSPOSASE-LIKE PROTEIN"/>
    <property type="match status" value="1"/>
</dbReference>
<keyword evidence="1" id="KW-0489">Methyltransferase</keyword>
<gene>
    <name evidence="1" type="primary">SETMAR</name>
    <name evidence="1" type="ORF">EVAR_3527_1</name>
</gene>
<dbReference type="GO" id="GO:0003676">
    <property type="term" value="F:nucleic acid binding"/>
    <property type="evidence" value="ECO:0007669"/>
    <property type="project" value="InterPro"/>
</dbReference>
<keyword evidence="2" id="KW-1185">Reference proteome</keyword>
<reference evidence="1 2" key="1">
    <citation type="journal article" date="2019" name="Commun. Biol.">
        <title>The bagworm genome reveals a unique fibroin gene that provides high tensile strength.</title>
        <authorList>
            <person name="Kono N."/>
            <person name="Nakamura H."/>
            <person name="Ohtoshi R."/>
            <person name="Tomita M."/>
            <person name="Numata K."/>
            <person name="Arakawa K."/>
        </authorList>
    </citation>
    <scope>NUCLEOTIDE SEQUENCE [LARGE SCALE GENOMIC DNA]</scope>
</reference>
<evidence type="ECO:0000313" key="1">
    <source>
        <dbReference type="EMBL" id="GBP06149.1"/>
    </source>
</evidence>
<name>A0A4C1SVC7_EUMVA</name>